<dbReference type="Pfam" id="PF04397">
    <property type="entry name" value="LytTR"/>
    <property type="match status" value="1"/>
</dbReference>
<evidence type="ECO:0000313" key="4">
    <source>
        <dbReference type="Proteomes" id="UP000006786"/>
    </source>
</evidence>
<dbReference type="GO" id="GO:0003677">
    <property type="term" value="F:DNA binding"/>
    <property type="evidence" value="ECO:0007669"/>
    <property type="project" value="InterPro"/>
</dbReference>
<dbReference type="Proteomes" id="UP000006786">
    <property type="component" value="Unassembled WGS sequence"/>
</dbReference>
<dbReference type="RefSeq" id="WP_008598475.1">
    <property type="nucleotide sequence ID" value="NZ_AMRM01000023.1"/>
</dbReference>
<feature type="transmembrane region" description="Helical" evidence="1">
    <location>
        <begin position="108"/>
        <end position="133"/>
    </location>
</feature>
<dbReference type="EMBL" id="AMRM01000023">
    <property type="protein sequence ID" value="EKF17488.1"/>
    <property type="molecule type" value="Genomic_DNA"/>
</dbReference>
<dbReference type="AlphaFoldDB" id="K2MZS2"/>
<evidence type="ECO:0000256" key="1">
    <source>
        <dbReference type="SAM" id="Phobius"/>
    </source>
</evidence>
<dbReference type="InterPro" id="IPR046947">
    <property type="entry name" value="LytR-like"/>
</dbReference>
<dbReference type="PIRSF" id="PIRSF031767">
    <property type="entry name" value="MHYE_LytTR"/>
    <property type="match status" value="1"/>
</dbReference>
<dbReference type="PATRIC" id="fig|391937.3.peg.3637"/>
<dbReference type="STRING" id="391937.NA2_17696"/>
<keyword evidence="4" id="KW-1185">Reference proteome</keyword>
<proteinExistence type="predicted"/>
<evidence type="ECO:0000313" key="3">
    <source>
        <dbReference type="EMBL" id="EKF17488.1"/>
    </source>
</evidence>
<dbReference type="OrthoDB" id="9781059at2"/>
<dbReference type="PANTHER" id="PTHR37299:SF1">
    <property type="entry name" value="STAGE 0 SPORULATION PROTEIN A HOMOLOG"/>
    <property type="match status" value="1"/>
</dbReference>
<dbReference type="GO" id="GO:0000156">
    <property type="term" value="F:phosphorelay response regulator activity"/>
    <property type="evidence" value="ECO:0007669"/>
    <property type="project" value="InterPro"/>
</dbReference>
<evidence type="ECO:0000259" key="2">
    <source>
        <dbReference type="PROSITE" id="PS50930"/>
    </source>
</evidence>
<feature type="transmembrane region" description="Helical" evidence="1">
    <location>
        <begin position="37"/>
        <end position="57"/>
    </location>
</feature>
<dbReference type="InterPro" id="IPR007492">
    <property type="entry name" value="LytTR_DNA-bd_dom"/>
</dbReference>
<dbReference type="PROSITE" id="PS50930">
    <property type="entry name" value="HTH_LYTTR"/>
    <property type="match status" value="1"/>
</dbReference>
<dbReference type="SMART" id="SM00850">
    <property type="entry name" value="LytTR"/>
    <property type="match status" value="1"/>
</dbReference>
<name>K2MZS2_9HYPH</name>
<comment type="caution">
    <text evidence="3">The sequence shown here is derived from an EMBL/GenBank/DDBJ whole genome shotgun (WGS) entry which is preliminary data.</text>
</comment>
<dbReference type="eggNOG" id="COG3279">
    <property type="taxonomic scope" value="Bacteria"/>
</dbReference>
<sequence>MTMHESTKGRAAALWDERRKSLADGERVAERLLERRIARRVGATCLIFFPMVAAINASSIATEAERAGIEMDARLPWVLEFTSMAAIMVPIVLLILMQRHRPLWSGGIPYSIAMMLVLSIVFSLLHVGGMAALRAVLVPPITGEEYKLLTDPVRDLLYEYRKDLFPFAVVVALLMSSRRLEEVIQETEAARSEARDTGRITLKDGGRVVLLEAGSVDWAKAAGNYVELHAAGRTYLPRTGLTALEDLLRDAGIDVVRVHRSHIINRSRVHEIAPTGDGDLSIKLIDGSEIRGSRRYRDRLGV</sequence>
<keyword evidence="1" id="KW-0812">Transmembrane</keyword>
<feature type="transmembrane region" description="Helical" evidence="1">
    <location>
        <begin position="77"/>
        <end position="96"/>
    </location>
</feature>
<accession>K2MZS2</accession>
<reference evidence="3 4" key="1">
    <citation type="journal article" date="2012" name="J. Bacteriol.">
        <title>Genome Sequence of Nitratireductor pacificus Type Strain pht-3B.</title>
        <authorList>
            <person name="Lai Q."/>
            <person name="Li G."/>
            <person name="Shao Z."/>
        </authorList>
    </citation>
    <scope>NUCLEOTIDE SEQUENCE [LARGE SCALE GENOMIC DNA]</scope>
    <source>
        <strain evidence="4">pht-3B</strain>
    </source>
</reference>
<keyword evidence="1" id="KW-0472">Membrane</keyword>
<dbReference type="PANTHER" id="PTHR37299">
    <property type="entry name" value="TRANSCRIPTIONAL REGULATOR-RELATED"/>
    <property type="match status" value="1"/>
</dbReference>
<keyword evidence="1" id="KW-1133">Transmembrane helix</keyword>
<protein>
    <submittedName>
        <fullName evidence="3">Response regulator receiver</fullName>
    </submittedName>
</protein>
<feature type="domain" description="HTH LytTR-type" evidence="2">
    <location>
        <begin position="200"/>
        <end position="302"/>
    </location>
</feature>
<dbReference type="Gene3D" id="2.40.50.1020">
    <property type="entry name" value="LytTr DNA-binding domain"/>
    <property type="match status" value="1"/>
</dbReference>
<gene>
    <name evidence="3" type="ORF">NA2_17696</name>
</gene>
<dbReference type="InterPro" id="IPR012379">
    <property type="entry name" value="LytTR_MHYE"/>
</dbReference>
<organism evidence="3 4">
    <name type="scientific">Nitratireductor pacificus pht-3B</name>
    <dbReference type="NCBI Taxonomy" id="391937"/>
    <lineage>
        <taxon>Bacteria</taxon>
        <taxon>Pseudomonadati</taxon>
        <taxon>Pseudomonadota</taxon>
        <taxon>Alphaproteobacteria</taxon>
        <taxon>Hyphomicrobiales</taxon>
        <taxon>Phyllobacteriaceae</taxon>
        <taxon>Nitratireductor</taxon>
    </lineage>
</organism>